<dbReference type="SUPFAM" id="SSF53850">
    <property type="entry name" value="Periplasmic binding protein-like II"/>
    <property type="match status" value="1"/>
</dbReference>
<keyword evidence="8" id="KW-0784">Thiamine biosynthesis</keyword>
<dbReference type="GO" id="GO:0046872">
    <property type="term" value="F:metal ion binding"/>
    <property type="evidence" value="ECO:0007669"/>
    <property type="project" value="UniProtKB-KW"/>
</dbReference>
<dbReference type="PANTHER" id="PTHR31528:SF1">
    <property type="entry name" value="4-AMINO-5-HYDROXYMETHYL-2-METHYLPYRIMIDINE PHOSPHATE SYNTHASE THI11-RELATED"/>
    <property type="match status" value="1"/>
</dbReference>
<dbReference type="InterPro" id="IPR027939">
    <property type="entry name" value="NMT1/THI5"/>
</dbReference>
<dbReference type="InterPro" id="IPR015168">
    <property type="entry name" value="SsuA/THI5"/>
</dbReference>
<accession>A0A4R8M4K7</accession>
<gene>
    <name evidence="14" type="ORF">C8D99_10935</name>
</gene>
<comment type="pathway">
    <text evidence="2">Cofactor biosynthesis; thiamine diphosphate biosynthesis.</text>
</comment>
<evidence type="ECO:0000256" key="1">
    <source>
        <dbReference type="ARBA" id="ARBA00003469"/>
    </source>
</evidence>
<dbReference type="GO" id="GO:0009228">
    <property type="term" value="P:thiamine biosynthetic process"/>
    <property type="evidence" value="ECO:0007669"/>
    <property type="project" value="UniProtKB-KW"/>
</dbReference>
<dbReference type="Gene3D" id="3.40.190.10">
    <property type="entry name" value="Periplasmic binding protein-like II"/>
    <property type="match status" value="2"/>
</dbReference>
<feature type="signal peptide" evidence="12">
    <location>
        <begin position="1"/>
        <end position="27"/>
    </location>
</feature>
<dbReference type="RefSeq" id="WP_133957642.1">
    <property type="nucleotide sequence ID" value="NZ_SORI01000009.1"/>
</dbReference>
<evidence type="ECO:0000313" key="15">
    <source>
        <dbReference type="Proteomes" id="UP000295066"/>
    </source>
</evidence>
<dbReference type="Proteomes" id="UP000295066">
    <property type="component" value="Unassembled WGS sequence"/>
</dbReference>
<reference evidence="14 15" key="1">
    <citation type="submission" date="2019-03" db="EMBL/GenBank/DDBJ databases">
        <title>Genomic Encyclopedia of Type Strains, Phase IV (KMG-IV): sequencing the most valuable type-strain genomes for metagenomic binning, comparative biology and taxonomic classification.</title>
        <authorList>
            <person name="Goeker M."/>
        </authorList>
    </citation>
    <scope>NUCLEOTIDE SEQUENCE [LARGE SCALE GENOMIC DNA]</scope>
    <source>
        <strain evidence="14 15">DSM 25964</strain>
    </source>
</reference>
<evidence type="ECO:0000256" key="4">
    <source>
        <dbReference type="ARBA" id="ARBA00011738"/>
    </source>
</evidence>
<dbReference type="Pfam" id="PF09084">
    <property type="entry name" value="NMT1"/>
    <property type="match status" value="1"/>
</dbReference>
<dbReference type="OrthoDB" id="9815602at2"/>
<evidence type="ECO:0000259" key="13">
    <source>
        <dbReference type="Pfam" id="PF09084"/>
    </source>
</evidence>
<evidence type="ECO:0000313" key="14">
    <source>
        <dbReference type="EMBL" id="TDY60179.1"/>
    </source>
</evidence>
<evidence type="ECO:0000256" key="8">
    <source>
        <dbReference type="ARBA" id="ARBA00022977"/>
    </source>
</evidence>
<organism evidence="14 15">
    <name type="scientific">Aminivibrio pyruvatiphilus</name>
    <dbReference type="NCBI Taxonomy" id="1005740"/>
    <lineage>
        <taxon>Bacteria</taxon>
        <taxon>Thermotogati</taxon>
        <taxon>Synergistota</taxon>
        <taxon>Synergistia</taxon>
        <taxon>Synergistales</taxon>
        <taxon>Aminobacteriaceae</taxon>
        <taxon>Aminivibrio</taxon>
    </lineage>
</organism>
<proteinExistence type="inferred from homology"/>
<feature type="domain" description="SsuA/THI5-like" evidence="13">
    <location>
        <begin position="46"/>
        <end position="256"/>
    </location>
</feature>
<comment type="catalytic activity">
    <reaction evidence="11">
        <text>N(6)-(pyridoxal phosphate)-L-lysyl-[4-amino-5-hydroxymethyl-2-methylpyrimidine phosphate synthase] + L-histidyl-[4-amino-5-hydroxymethyl-2-methylpyrimidine phosphate synthase] + 2 Fe(3+) + 4 H2O = L-lysyl-[4-amino-5-hydroxymethyl-2-methylpyrimidine phosphate synthase] + (2S)-2-amino-5-hydroxy-4-oxopentanoyl-[4-amino-5-hydroxymethyl-2-methylpyrimidine phosphate synthase] + 4-amino-2-methyl-5-(phosphooxymethyl)pyrimidine + 3-oxopropanoate + 2 Fe(2+) + 2 H(+)</text>
        <dbReference type="Rhea" id="RHEA:65756"/>
        <dbReference type="Rhea" id="RHEA-COMP:16892"/>
        <dbReference type="Rhea" id="RHEA-COMP:16893"/>
        <dbReference type="Rhea" id="RHEA-COMP:16894"/>
        <dbReference type="Rhea" id="RHEA-COMP:16895"/>
        <dbReference type="ChEBI" id="CHEBI:15377"/>
        <dbReference type="ChEBI" id="CHEBI:15378"/>
        <dbReference type="ChEBI" id="CHEBI:29033"/>
        <dbReference type="ChEBI" id="CHEBI:29034"/>
        <dbReference type="ChEBI" id="CHEBI:29969"/>
        <dbReference type="ChEBI" id="CHEBI:29979"/>
        <dbReference type="ChEBI" id="CHEBI:33190"/>
        <dbReference type="ChEBI" id="CHEBI:58354"/>
        <dbReference type="ChEBI" id="CHEBI:143915"/>
        <dbReference type="ChEBI" id="CHEBI:157692"/>
    </reaction>
    <physiologicalReaction direction="left-to-right" evidence="11">
        <dbReference type="Rhea" id="RHEA:65757"/>
    </physiologicalReaction>
</comment>
<comment type="caution">
    <text evidence="14">The sequence shown here is derived from an EMBL/GenBank/DDBJ whole genome shotgun (WGS) entry which is preliminary data.</text>
</comment>
<evidence type="ECO:0000256" key="3">
    <source>
        <dbReference type="ARBA" id="ARBA00009406"/>
    </source>
</evidence>
<dbReference type="PANTHER" id="PTHR31528">
    <property type="entry name" value="4-AMINO-5-HYDROXYMETHYL-2-METHYLPYRIMIDINE PHOSPHATE SYNTHASE THI11-RELATED"/>
    <property type="match status" value="1"/>
</dbReference>
<evidence type="ECO:0000256" key="11">
    <source>
        <dbReference type="ARBA" id="ARBA00048179"/>
    </source>
</evidence>
<comment type="function">
    <text evidence="1">Responsible for the formation of the pyrimidine heterocycle in the thiamine biosynthesis pathway. Catalyzes the formation of hydroxymethylpyrimidine phosphate (HMP-P) from histidine and pyridoxal phosphate (PLP). The protein uses PLP and the active site histidine to form HMP-P, generating an inactive enzyme. The enzyme can only undergo a single turnover, which suggests it is a suicide enzyme.</text>
</comment>
<keyword evidence="12" id="KW-0732">Signal</keyword>
<protein>
    <recommendedName>
        <fullName evidence="10">Thiamine pyrimidine synthase</fullName>
    </recommendedName>
</protein>
<dbReference type="AlphaFoldDB" id="A0A4R8M4K7"/>
<evidence type="ECO:0000256" key="10">
    <source>
        <dbReference type="ARBA" id="ARBA00033171"/>
    </source>
</evidence>
<keyword evidence="9" id="KW-0408">Iron</keyword>
<keyword evidence="5" id="KW-0808">Transferase</keyword>
<evidence type="ECO:0000256" key="7">
    <source>
        <dbReference type="ARBA" id="ARBA00022898"/>
    </source>
</evidence>
<comment type="subunit">
    <text evidence="4">Homodimer.</text>
</comment>
<dbReference type="EMBL" id="SORI01000009">
    <property type="protein sequence ID" value="TDY60179.1"/>
    <property type="molecule type" value="Genomic_DNA"/>
</dbReference>
<evidence type="ECO:0000256" key="9">
    <source>
        <dbReference type="ARBA" id="ARBA00023004"/>
    </source>
</evidence>
<evidence type="ECO:0000256" key="2">
    <source>
        <dbReference type="ARBA" id="ARBA00004948"/>
    </source>
</evidence>
<keyword evidence="7" id="KW-0663">Pyridoxal phosphate</keyword>
<evidence type="ECO:0000256" key="6">
    <source>
        <dbReference type="ARBA" id="ARBA00022723"/>
    </source>
</evidence>
<keyword evidence="6" id="KW-0479">Metal-binding</keyword>
<feature type="chain" id="PRO_5020833070" description="Thiamine pyrimidine synthase" evidence="12">
    <location>
        <begin position="28"/>
        <end position="335"/>
    </location>
</feature>
<keyword evidence="15" id="KW-1185">Reference proteome</keyword>
<comment type="similarity">
    <text evidence="3">Belongs to the NMT1/THI5 family.</text>
</comment>
<sequence>MFPGSWAVRRLPLLMVLFLLFAGCAQGQENAAAMTRATLTLQWYPQTQFAGYYMALEKGFYAARGIDLEIRRGGSDVDAIGDLRSGRTDFATLFLTAGIRYRSKDLPLVNVGQIVNRGNLLIVAYKNRGISSVRDLNGRKMSLWGDHFSGGYKKLFSDNGIWPVIIPQFISVEVFLRGGVDACSAMSYNEYIRILHAGRRPEDLVVISLRDEGYDFPEDGIYCTEETWRRNPRLARDLREASLEGWRYAAEHPDEAVELILRKADEAGYIVNRLLLRRMLDTILPSILPEDAPGWTPGVLSKADYERTFDMMETVFVEMTERVPYDVFFPGAGGR</sequence>
<name>A0A4R8M4K7_9BACT</name>
<dbReference type="GO" id="GO:0016740">
    <property type="term" value="F:transferase activity"/>
    <property type="evidence" value="ECO:0007669"/>
    <property type="project" value="UniProtKB-KW"/>
</dbReference>
<evidence type="ECO:0000256" key="12">
    <source>
        <dbReference type="SAM" id="SignalP"/>
    </source>
</evidence>
<evidence type="ECO:0000256" key="5">
    <source>
        <dbReference type="ARBA" id="ARBA00022679"/>
    </source>
</evidence>